<evidence type="ECO:0008006" key="4">
    <source>
        <dbReference type="Google" id="ProtNLM"/>
    </source>
</evidence>
<feature type="region of interest" description="Disordered" evidence="1">
    <location>
        <begin position="51"/>
        <end position="79"/>
    </location>
</feature>
<dbReference type="PANTHER" id="PTHR13056:SF0">
    <property type="entry name" value="VACUOLAR FUSION PROTEIN CCZ1 HOMOLOG-RELATED"/>
    <property type="match status" value="1"/>
</dbReference>
<evidence type="ECO:0000313" key="2">
    <source>
        <dbReference type="EMBL" id="CAK9440084.1"/>
    </source>
</evidence>
<gene>
    <name evidence="2" type="ORF">LODBEIA_P41840</name>
</gene>
<feature type="region of interest" description="Disordered" evidence="1">
    <location>
        <begin position="444"/>
        <end position="465"/>
    </location>
</feature>
<dbReference type="Proteomes" id="UP001497383">
    <property type="component" value="Chromosome 5"/>
</dbReference>
<reference evidence="2 3" key="1">
    <citation type="submission" date="2024-03" db="EMBL/GenBank/DDBJ databases">
        <authorList>
            <person name="Brejova B."/>
        </authorList>
    </citation>
    <scope>NUCLEOTIDE SEQUENCE [LARGE SCALE GENOMIC DNA]</scope>
    <source>
        <strain evidence="2 3">CBS 14171</strain>
    </source>
</reference>
<feature type="region of interest" description="Disordered" evidence="1">
    <location>
        <begin position="1"/>
        <end position="34"/>
    </location>
</feature>
<protein>
    <recommendedName>
        <fullName evidence="4">CCZ1/INTU/HSP4 first Longin domain-containing protein</fullName>
    </recommendedName>
</protein>
<feature type="compositionally biased region" description="Pro residues" evidence="1">
    <location>
        <begin position="327"/>
        <end position="336"/>
    </location>
</feature>
<feature type="compositionally biased region" description="Basic and acidic residues" evidence="1">
    <location>
        <begin position="445"/>
        <end position="455"/>
    </location>
</feature>
<proteinExistence type="predicted"/>
<evidence type="ECO:0000313" key="3">
    <source>
        <dbReference type="Proteomes" id="UP001497383"/>
    </source>
</evidence>
<dbReference type="InterPro" id="IPR013176">
    <property type="entry name" value="Ccz1"/>
</dbReference>
<accession>A0ABP0ZUW7</accession>
<name>A0ABP0ZUW7_9ASCO</name>
<keyword evidence="3" id="KW-1185">Reference proteome</keyword>
<evidence type="ECO:0000256" key="1">
    <source>
        <dbReference type="SAM" id="MobiDB-lite"/>
    </source>
</evidence>
<dbReference type="RefSeq" id="XP_066831122.1">
    <property type="nucleotide sequence ID" value="XM_066974377.1"/>
</dbReference>
<feature type="compositionally biased region" description="Acidic residues" evidence="1">
    <location>
        <begin position="55"/>
        <end position="70"/>
    </location>
</feature>
<sequence>MAIFSTHDGGDNQGGGGEDAAGNNAPARSNDAEEELNRSILMFISCLEKEKEEREGEGDADADEDEEDEANSSGNNTGAKMRMVGLMRGVKAFAQQFQQTIRGASGDNAIKNPDASLVIKATTGSFLVLELEKNYHLVCCISSTDEIVMKQLESLIRQRYSAFSLSNKSIPVLTKDIGAQAVGDTLGKFWLHFMASYNRANVKVEGMKWPNYLNPGGALTLLAESGNIKLLHKKSSFGLQPRLQDEFLKMLKNENTVPQGIIVNCIDRSNSKSLGLIFARLVTDCKLREESLIGLSNYIEEEVMSGGSTDPRDESASLHESPSSPLLAPPPPPPSSALPQPGQAQDLSLYNPLRYTDTLMSPLYSVSNIMRLKNVYDPSNSAPERESEVNGNHVQEQQEAGGRWFSIPAVFSNKLASQPQGQLQHGPSEVNGLLNNVDANTDATEEGHDEAQHDVSEEEEAEEPASSGIFIFGNRANDTTTKRKIIYLPLQESEEEEKEQGEAFCECELISYSHDGIVVTLIYQTSQTAPETETGEFYDQLAESILEPLIEEIHGEVNNGSVFSRNLASSMGSLRTLNIPYESVSRVDNDFFYAIYDLRDNSYRSSLPQLPLVKPNNESIYHIHDQLVKILTPVFKSRNEASAVNEYFHKFTTSYKNDWMVYYIKYGHKLILVIKNKSKNKNSSIKNKNKALNGTSGAELNIDKGLLDQMTGAFSEYANLGFLDNLGDDVKYWLGLVAEDAET</sequence>
<organism evidence="2 3">
    <name type="scientific">Lodderomyces beijingensis</name>
    <dbReference type="NCBI Taxonomy" id="1775926"/>
    <lineage>
        <taxon>Eukaryota</taxon>
        <taxon>Fungi</taxon>
        <taxon>Dikarya</taxon>
        <taxon>Ascomycota</taxon>
        <taxon>Saccharomycotina</taxon>
        <taxon>Pichiomycetes</taxon>
        <taxon>Debaryomycetaceae</taxon>
        <taxon>Candida/Lodderomyces clade</taxon>
        <taxon>Lodderomyces</taxon>
    </lineage>
</organism>
<dbReference type="EMBL" id="OZ022409">
    <property type="protein sequence ID" value="CAK9440084.1"/>
    <property type="molecule type" value="Genomic_DNA"/>
</dbReference>
<dbReference type="PANTHER" id="PTHR13056">
    <property type="entry name" value="VACUOLAR FUSION PROTEIN CCZ1 HOMOLOG-RELATED"/>
    <property type="match status" value="1"/>
</dbReference>
<feature type="region of interest" description="Disordered" evidence="1">
    <location>
        <begin position="304"/>
        <end position="344"/>
    </location>
</feature>
<dbReference type="GeneID" id="92209380"/>